<dbReference type="Proteomes" id="UP000067711">
    <property type="component" value="Chromosome 1"/>
</dbReference>
<dbReference type="EMBL" id="CP013389">
    <property type="protein sequence ID" value="AOJ10349.1"/>
    <property type="molecule type" value="Genomic_DNA"/>
</dbReference>
<name>A0A1B4G335_9BURK</name>
<evidence type="ECO:0000313" key="2">
    <source>
        <dbReference type="Proteomes" id="UP000067711"/>
    </source>
</evidence>
<organism evidence="1 2">
    <name type="scientific">Burkholderia mayonis</name>
    <dbReference type="NCBI Taxonomy" id="1385591"/>
    <lineage>
        <taxon>Bacteria</taxon>
        <taxon>Pseudomonadati</taxon>
        <taxon>Pseudomonadota</taxon>
        <taxon>Betaproteobacteria</taxon>
        <taxon>Burkholderiales</taxon>
        <taxon>Burkholderiaceae</taxon>
        <taxon>Burkholderia</taxon>
        <taxon>pseudomallei group</taxon>
    </lineage>
</organism>
<reference evidence="1 2" key="1">
    <citation type="submission" date="2015-12" db="EMBL/GenBank/DDBJ databases">
        <title>Diversity of Burkholderia near neighbor genomes.</title>
        <authorList>
            <person name="Sahl J."/>
            <person name="Wagner D."/>
            <person name="Keim P."/>
        </authorList>
    </citation>
    <scope>NUCLEOTIDE SEQUENCE [LARGE SCALE GENOMIC DNA]</scope>
    <source>
        <strain evidence="1 2">BDU8</strain>
    </source>
</reference>
<sequence>MKYAPDILLRRRCDLGLCIDERDYLREMRRLKIKSPNAFVTAGKSATMHWFDHKRGGDDLAIVCIDMMRLRKCPGTAIAALLVHEAVHVFQSIRESMGEEHPSSEFEAYSIQRISQDLMFMYQQSMKKVKRRSS</sequence>
<protein>
    <submittedName>
        <fullName evidence="1">Uncharacterized protein</fullName>
    </submittedName>
</protein>
<proteinExistence type="predicted"/>
<evidence type="ECO:0000313" key="1">
    <source>
        <dbReference type="EMBL" id="AOJ10349.1"/>
    </source>
</evidence>
<dbReference type="AlphaFoldDB" id="A0A1B4G335"/>
<dbReference type="RefSeq" id="WP_066489731.1">
    <property type="nucleotide sequence ID" value="NZ_CP013389.1"/>
</dbReference>
<gene>
    <name evidence="1" type="ORF">WS71_24375</name>
</gene>
<accession>A0A1B4G335</accession>